<evidence type="ECO:0000313" key="10">
    <source>
        <dbReference type="Proteomes" id="UP000187455"/>
    </source>
</evidence>
<comment type="subunit">
    <text evidence="5">Component of the origin recognition complex (ORC).</text>
</comment>
<dbReference type="GO" id="GO:0006260">
    <property type="term" value="P:DNA replication"/>
    <property type="evidence" value="ECO:0007669"/>
    <property type="project" value="UniProtKB-UniRule"/>
</dbReference>
<dbReference type="PANTHER" id="PTHR14052">
    <property type="entry name" value="ORIGIN RECOGNITION COMPLEX SUBUNIT 2"/>
    <property type="match status" value="1"/>
</dbReference>
<reference evidence="9 10" key="1">
    <citation type="journal article" date="2016" name="Mol. Biol. Evol.">
        <title>Genome-Wide Survey of Gut Fungi (Harpellales) Reveals the First Horizontally Transferred Ubiquitin Gene from a Mosquito Host.</title>
        <authorList>
            <person name="Wang Y."/>
            <person name="White M.M."/>
            <person name="Kvist S."/>
            <person name="Moncalvo J.M."/>
        </authorList>
    </citation>
    <scope>NUCLEOTIDE SEQUENCE [LARGE SCALE GENOMIC DNA]</scope>
    <source>
        <strain evidence="9 10">ALG-7-W6</strain>
    </source>
</reference>
<evidence type="ECO:0000259" key="7">
    <source>
        <dbReference type="Pfam" id="PF04084"/>
    </source>
</evidence>
<dbReference type="GO" id="GO:0003688">
    <property type="term" value="F:DNA replication origin binding"/>
    <property type="evidence" value="ECO:0007669"/>
    <property type="project" value="UniProtKB-UniRule"/>
</dbReference>
<dbReference type="AlphaFoldDB" id="A0A1R0H6Q6"/>
<keyword evidence="10" id="KW-1185">Reference proteome</keyword>
<evidence type="ECO:0000256" key="5">
    <source>
        <dbReference type="RuleBase" id="RU368084"/>
    </source>
</evidence>
<evidence type="ECO:0000256" key="1">
    <source>
        <dbReference type="ARBA" id="ARBA00004123"/>
    </source>
</evidence>
<accession>A0A1R0H6Q6</accession>
<dbReference type="InterPro" id="IPR056773">
    <property type="entry name" value="WHD_ORC2"/>
</dbReference>
<dbReference type="InterPro" id="IPR007220">
    <property type="entry name" value="ORC2"/>
</dbReference>
<dbReference type="PANTHER" id="PTHR14052:SF0">
    <property type="entry name" value="ORIGIN RECOGNITION COMPLEX SUBUNIT 2"/>
    <property type="match status" value="1"/>
</dbReference>
<evidence type="ECO:0000256" key="4">
    <source>
        <dbReference type="ARBA" id="ARBA00023242"/>
    </source>
</evidence>
<protein>
    <recommendedName>
        <fullName evidence="5">Origin recognition complex subunit 2</fullName>
    </recommendedName>
</protein>
<dbReference type="InterPro" id="IPR056772">
    <property type="entry name" value="RecA-like_ORC2"/>
</dbReference>
<organism evidence="9 10">
    <name type="scientific">Smittium mucronatum</name>
    <dbReference type="NCBI Taxonomy" id="133383"/>
    <lineage>
        <taxon>Eukaryota</taxon>
        <taxon>Fungi</taxon>
        <taxon>Fungi incertae sedis</taxon>
        <taxon>Zoopagomycota</taxon>
        <taxon>Kickxellomycotina</taxon>
        <taxon>Harpellomycetes</taxon>
        <taxon>Harpellales</taxon>
        <taxon>Legeriomycetaceae</taxon>
        <taxon>Smittium</taxon>
    </lineage>
</organism>
<dbReference type="Pfam" id="PF04084">
    <property type="entry name" value="RecA-like_ORC2"/>
    <property type="match status" value="1"/>
</dbReference>
<gene>
    <name evidence="9" type="ORF">AYI68_g1056</name>
</gene>
<feature type="domain" description="Origin recognition complex subunit 2 RecA-like" evidence="7">
    <location>
        <begin position="183"/>
        <end position="356"/>
    </location>
</feature>
<comment type="function">
    <text evidence="5">Component of the origin recognition complex (ORC) that binds origins of replication. DNA-binding is ATP-dependent. ORC is required to assemble the pre-replication complex necessary to initiate DNA replication.</text>
</comment>
<dbReference type="STRING" id="133383.A0A1R0H6Q6"/>
<sequence length="524" mass="59490">MTKPQIAKFLSQPSKNKKSLGPNDFEIEYLSQKADMISLGSGDIPDEIAFWKSDSHPINVHNTEGAYKDRDSLFKDDFSEDNKFNPELGYRSKNINKNMDQIGPIDHDEYEDEQSLIDQIGAESYFETFHKSTLGKKKGPSATSNNTLALLEKLDKVEKKVHSKKNLKATKTETFFGLHATELSNLTEFYKTQYKQWLFELENGFNLLFYGFGSKKDLVKEFCEEMILDSLNPVIVINGFHPNLNFKSVLDNIVLNVLNIPKHSVKLSSINDSIEEISTYFRVPSKYNSIDVDSLTLLINNIDGISLRKDIIQQSISYLASVPGIHLVATIDHINAPLMWDSQKLFYNGFNFIWHNLTNYSNYTEETGFENYQILHQHNNLNSNSSFSSFSISNSLSNSSSLINLSSVQHVMASLTSNAKNIFYKLAQFQIDSALSSSHSPISANDTTRKENIADIKEFPGMEYFSLYNACKESFLVSNELTFRSLLTEFKDHKIIVFSNDNQDGSQLLHIPLSSPDLKLLIES</sequence>
<evidence type="ECO:0000313" key="9">
    <source>
        <dbReference type="EMBL" id="OLY84771.1"/>
    </source>
</evidence>
<dbReference type="Proteomes" id="UP000187455">
    <property type="component" value="Unassembled WGS sequence"/>
</dbReference>
<name>A0A1R0H6Q6_9FUNG</name>
<comment type="subcellular location">
    <subcellularLocation>
        <location evidence="1 5">Nucleus</location>
    </subcellularLocation>
</comment>
<evidence type="ECO:0000256" key="6">
    <source>
        <dbReference type="SAM" id="MobiDB-lite"/>
    </source>
</evidence>
<feature type="region of interest" description="Disordered" evidence="6">
    <location>
        <begin position="1"/>
        <end position="22"/>
    </location>
</feature>
<evidence type="ECO:0000256" key="3">
    <source>
        <dbReference type="ARBA" id="ARBA00022705"/>
    </source>
</evidence>
<comment type="caution">
    <text evidence="9">The sequence shown here is derived from an EMBL/GenBank/DDBJ whole genome shotgun (WGS) entry which is preliminary data.</text>
</comment>
<feature type="domain" description="Origin recognition complex subunit 2 winged-helix" evidence="8">
    <location>
        <begin position="457"/>
        <end position="514"/>
    </location>
</feature>
<evidence type="ECO:0000259" key="8">
    <source>
        <dbReference type="Pfam" id="PF24882"/>
    </source>
</evidence>
<dbReference type="GO" id="GO:0005664">
    <property type="term" value="C:nuclear origin of replication recognition complex"/>
    <property type="evidence" value="ECO:0007669"/>
    <property type="project" value="UniProtKB-UniRule"/>
</dbReference>
<dbReference type="OrthoDB" id="346673at2759"/>
<proteinExistence type="inferred from homology"/>
<dbReference type="EMBL" id="LSSL01000362">
    <property type="protein sequence ID" value="OLY84771.1"/>
    <property type="molecule type" value="Genomic_DNA"/>
</dbReference>
<evidence type="ECO:0000256" key="2">
    <source>
        <dbReference type="ARBA" id="ARBA00007421"/>
    </source>
</evidence>
<keyword evidence="3 5" id="KW-0235">DNA replication</keyword>
<dbReference type="Pfam" id="PF24882">
    <property type="entry name" value="WHD_ORC2"/>
    <property type="match status" value="1"/>
</dbReference>
<keyword evidence="4 5" id="KW-0539">Nucleus</keyword>
<comment type="similarity">
    <text evidence="2 5">Belongs to the ORC2 family.</text>
</comment>